<feature type="transmembrane region" description="Helical" evidence="1">
    <location>
        <begin position="229"/>
        <end position="247"/>
    </location>
</feature>
<accession>A0A0E3C099</accession>
<feature type="transmembrane region" description="Helical" evidence="1">
    <location>
        <begin position="106"/>
        <end position="127"/>
    </location>
</feature>
<dbReference type="EMBL" id="AWTP01000095">
    <property type="protein sequence ID" value="KGH14591.1"/>
    <property type="molecule type" value="Genomic_DNA"/>
</dbReference>
<dbReference type="AlphaFoldDB" id="A0A0E3C099"/>
<keyword evidence="3" id="KW-1185">Reference proteome</keyword>
<dbReference type="Proteomes" id="UP000029549">
    <property type="component" value="Unassembled WGS sequence"/>
</dbReference>
<feature type="transmembrane region" description="Helical" evidence="1">
    <location>
        <begin position="396"/>
        <end position="416"/>
    </location>
</feature>
<feature type="transmembrane region" description="Helical" evidence="1">
    <location>
        <begin position="21"/>
        <end position="54"/>
    </location>
</feature>
<feature type="transmembrane region" description="Helical" evidence="1">
    <location>
        <begin position="189"/>
        <end position="209"/>
    </location>
</feature>
<reference evidence="2 3" key="1">
    <citation type="submission" date="2013-09" db="EMBL/GenBank/DDBJ databases">
        <title>High correlation between genotypes and phenotypes of environmental bacteria Comamonas testosteroni strains.</title>
        <authorList>
            <person name="Liu L."/>
            <person name="Zhu W."/>
            <person name="Xia X."/>
            <person name="Xu B."/>
            <person name="Luo M."/>
            <person name="Wang G."/>
        </authorList>
    </citation>
    <scope>NUCLEOTIDE SEQUENCE [LARGE SCALE GENOMIC DNA]</scope>
    <source>
        <strain evidence="2 3">DF2</strain>
    </source>
</reference>
<name>A0A0E3C099_9BURK</name>
<feature type="transmembrane region" description="Helical" evidence="1">
    <location>
        <begin position="422"/>
        <end position="442"/>
    </location>
</feature>
<dbReference type="RefSeq" id="WP_034390630.1">
    <property type="nucleotide sequence ID" value="NZ_AWTM01000076.1"/>
</dbReference>
<sequence length="457" mass="50427">MAGIGFELRHLLRKNTLTSLLQAYAYAGVIGSGPWVFSIIGILLVGVFSLSVVAPPLLVTQFQTSVTYLVACSLILTGAAQLMFTRFISDRLFLKQDETVLPNLHGLLLLIVAAASGLGTLALFVVLPGQSLLYRMLMLAGFTLMCVVWMLTVLLSGLKHYKAISALFGVSYALIVLLSLPLRRWGLEGLLSSFVFGNIVLVAGMWAIVLRAFPIKRRWIGFDFMQRSLIFPVLIAVGLLYNLGIWADKFMFWYFPPTSQQIIGGLRASLIYDLPVFLSYLSIIPGMAVFLVRIETDFVEYYDKFFDAVRGGGSLNYIQSMRNEMVYAIQTGLGEIAKVQTLAVLVTFVAGPAVLHLLGISQLYLPLLHVQVVGAGLQVGVMAVLNVFFYLDERRIVLLLCALMVVLNIVFTGISLALGAAFYGYGFCLAMPATLCTGLFLLTRELDRLEYKTFMLQ</sequence>
<evidence type="ECO:0000313" key="3">
    <source>
        <dbReference type="Proteomes" id="UP000029549"/>
    </source>
</evidence>
<feature type="transmembrane region" description="Helical" evidence="1">
    <location>
        <begin position="274"/>
        <end position="294"/>
    </location>
</feature>
<keyword evidence="1" id="KW-0472">Membrane</keyword>
<feature type="transmembrane region" description="Helical" evidence="1">
    <location>
        <begin position="66"/>
        <end position="85"/>
    </location>
</feature>
<feature type="transmembrane region" description="Helical" evidence="1">
    <location>
        <begin position="370"/>
        <end position="389"/>
    </location>
</feature>
<evidence type="ECO:0000313" key="2">
    <source>
        <dbReference type="EMBL" id="KGH14591.1"/>
    </source>
</evidence>
<evidence type="ECO:0000256" key="1">
    <source>
        <dbReference type="SAM" id="Phobius"/>
    </source>
</evidence>
<feature type="transmembrane region" description="Helical" evidence="1">
    <location>
        <begin position="342"/>
        <end position="364"/>
    </location>
</feature>
<keyword evidence="1" id="KW-1133">Transmembrane helix</keyword>
<dbReference type="Pfam" id="PF16933">
    <property type="entry name" value="PelG"/>
    <property type="match status" value="1"/>
</dbReference>
<comment type="caution">
    <text evidence="2">The sequence shown here is derived from an EMBL/GenBank/DDBJ whole genome shotgun (WGS) entry which is preliminary data.</text>
</comment>
<organism evidence="2 3">
    <name type="scientific">Comamonas thiooxydans</name>
    <dbReference type="NCBI Taxonomy" id="363952"/>
    <lineage>
        <taxon>Bacteria</taxon>
        <taxon>Pseudomonadati</taxon>
        <taxon>Pseudomonadota</taxon>
        <taxon>Betaproteobacteria</taxon>
        <taxon>Burkholderiales</taxon>
        <taxon>Comamonadaceae</taxon>
        <taxon>Comamonas</taxon>
    </lineage>
</organism>
<gene>
    <name evidence="2" type="ORF">P608_07880</name>
</gene>
<proteinExistence type="predicted"/>
<dbReference type="InterPro" id="IPR031617">
    <property type="entry name" value="PelG"/>
</dbReference>
<feature type="transmembrane region" description="Helical" evidence="1">
    <location>
        <begin position="163"/>
        <end position="183"/>
    </location>
</feature>
<protein>
    <submittedName>
        <fullName evidence="2">OmpR family response regulator</fullName>
    </submittedName>
</protein>
<feature type="transmembrane region" description="Helical" evidence="1">
    <location>
        <begin position="133"/>
        <end position="156"/>
    </location>
</feature>
<keyword evidence="1" id="KW-0812">Transmembrane</keyword>